<accession>A0A1G6RVD5</accession>
<keyword evidence="2" id="KW-1185">Reference proteome</keyword>
<dbReference type="GO" id="GO:0043683">
    <property type="term" value="P:type IV pilus assembly"/>
    <property type="evidence" value="ECO:0007669"/>
    <property type="project" value="InterPro"/>
</dbReference>
<dbReference type="EMBL" id="FMZQ01000010">
    <property type="protein sequence ID" value="SDD08528.1"/>
    <property type="molecule type" value="Genomic_DNA"/>
</dbReference>
<sequence length="245" mass="27025">MNATRQTGLSMVELMITLLISSFLILGITQIYIDNKRNYIYQQNQSANLENSRFALLLLEKELYKAGYRQLAQDSRDFVFKSSSTDAACPTFSAGQIIRPTTNGLGVCFRYQRADVGERDCHGDLIANDDPITIRIERVGSDLNCYVNGRGQTMLSGLNQITFEYGVDLNANRQADTYLSASDAASANNIVAVRYASLHESESANVALNTTNYNYPLANATATTATDKKLYKSVQGTTTLRNIAP</sequence>
<dbReference type="AlphaFoldDB" id="A0A1G6RVD5"/>
<evidence type="ECO:0000313" key="2">
    <source>
        <dbReference type="Proteomes" id="UP000199467"/>
    </source>
</evidence>
<protein>
    <submittedName>
        <fullName evidence="1">Type IV pilus assembly protein PilW</fullName>
    </submittedName>
</protein>
<gene>
    <name evidence="1" type="ORF">SAMN05216576_110152</name>
</gene>
<reference evidence="2" key="1">
    <citation type="submission" date="2016-10" db="EMBL/GenBank/DDBJ databases">
        <authorList>
            <person name="Varghese N."/>
            <person name="Submissions S."/>
        </authorList>
    </citation>
    <scope>NUCLEOTIDE SEQUENCE [LARGE SCALE GENOMIC DNA]</scope>
    <source>
        <strain evidence="2">DSM 26382</strain>
    </source>
</reference>
<dbReference type="InterPro" id="IPR032092">
    <property type="entry name" value="PilW"/>
</dbReference>
<dbReference type="Pfam" id="PF16074">
    <property type="entry name" value="PilW"/>
    <property type="match status" value="1"/>
</dbReference>
<proteinExistence type="predicted"/>
<evidence type="ECO:0000313" key="1">
    <source>
        <dbReference type="EMBL" id="SDD08528.1"/>
    </source>
</evidence>
<dbReference type="Proteomes" id="UP000199467">
    <property type="component" value="Unassembled WGS sequence"/>
</dbReference>
<dbReference type="RefSeq" id="WP_011912160.1">
    <property type="nucleotide sequence ID" value="NZ_JAAQZF010000010.1"/>
</dbReference>
<organism evidence="1 2">
    <name type="scientific">Ectopseudomonas chengduensis</name>
    <dbReference type="NCBI Taxonomy" id="489632"/>
    <lineage>
        <taxon>Bacteria</taxon>
        <taxon>Pseudomonadati</taxon>
        <taxon>Pseudomonadota</taxon>
        <taxon>Gammaproteobacteria</taxon>
        <taxon>Pseudomonadales</taxon>
        <taxon>Pseudomonadaceae</taxon>
        <taxon>Ectopseudomonas</taxon>
    </lineage>
</organism>
<name>A0A1G6RVD5_9GAMM</name>